<keyword evidence="6" id="KW-0472">Membrane</keyword>
<organism evidence="9 10">
    <name type="scientific">Flavobacterium franklandianum</name>
    <dbReference type="NCBI Taxonomy" id="2594430"/>
    <lineage>
        <taxon>Bacteria</taxon>
        <taxon>Pseudomonadati</taxon>
        <taxon>Bacteroidota</taxon>
        <taxon>Flavobacteriia</taxon>
        <taxon>Flavobacteriales</taxon>
        <taxon>Flavobacteriaceae</taxon>
        <taxon>Flavobacterium</taxon>
    </lineage>
</organism>
<keyword evidence="5" id="KW-0902">Two-component regulatory system</keyword>
<dbReference type="Proteomes" id="UP000318585">
    <property type="component" value="Unassembled WGS sequence"/>
</dbReference>
<feature type="transmembrane region" description="Helical" evidence="6">
    <location>
        <begin position="378"/>
        <end position="398"/>
    </location>
</feature>
<keyword evidence="6" id="KW-1133">Transmembrane helix</keyword>
<dbReference type="Gene3D" id="2.60.40.2380">
    <property type="match status" value="1"/>
</dbReference>
<feature type="signal peptide" evidence="7">
    <location>
        <begin position="1"/>
        <end position="19"/>
    </location>
</feature>
<dbReference type="InterPro" id="IPR011622">
    <property type="entry name" value="7TMR_DISM_rcpt_extracell_dom2"/>
</dbReference>
<dbReference type="OrthoDB" id="9778366at2"/>
<evidence type="ECO:0000256" key="1">
    <source>
        <dbReference type="ARBA" id="ARBA00000085"/>
    </source>
</evidence>
<dbReference type="PANTHER" id="PTHR24421:SF10">
    <property type="entry name" value="NITRATE_NITRITE SENSOR PROTEIN NARQ"/>
    <property type="match status" value="1"/>
</dbReference>
<sequence>MLKKIILCSALFFIGIANATPLNPYVFNNDYNHLAAYYQYIEDCDNLSQEEVVQKFNAGKFRSQTPNTAFSSGISTCSYWLVVNVVNKSSQYNKFLWSFYNNGLEFELYELVGNKLAYKSKSSMHLSISERMFPVRAVSFPFYLEKNKSRTLFVKVSPTISKNTYFPTDITTPEDFLLYEVDFSYLMGKYIGLLLFALFVNLCMYLIIKERQYIYSIFYILCIILFQISDFHFDFFEIPKAFFNFWSYVNKDFYMGLSIFFYAKIFALYVNLETHFPKFNTYFRVLNYVLVLFIVLILVPVFLPNTNLYPIQTINLLLNFWIYAIITSIFFIVLIGIFQQKRYFLLFGISFIFLFYGFVSYLLNVLNSYHLPIFRPGNIINGLLIEVSLLTIFFVYKFKIEKEETALKIIATTNKNYILTKKILTIESDEQERLSRNIHDEIGSDITGLRLQLENHLYKSNIEQQQQKEILENVVMLYEKVRNLSHFMKTDGFGDNLMHIIENLIAFYKKNISNIEFELYTNIEKEINFEKDIQIQIFRIIKEAYTNALKHAAASKIVMQLIFEKQILMIIIEDNGIGFDINYKKHNGGLENIKSRVSFLSGKINIDSNSTGTSLIIEIPLE</sequence>
<dbReference type="EC" id="2.7.13.3" evidence="2"/>
<name>A0A553CQQ7_9FLAO</name>
<dbReference type="RefSeq" id="WP_143391096.1">
    <property type="nucleotide sequence ID" value="NZ_VJZQ01000017.1"/>
</dbReference>
<evidence type="ECO:0000256" key="2">
    <source>
        <dbReference type="ARBA" id="ARBA00012438"/>
    </source>
</evidence>
<dbReference type="GO" id="GO:0004673">
    <property type="term" value="F:protein histidine kinase activity"/>
    <property type="evidence" value="ECO:0007669"/>
    <property type="project" value="UniProtKB-EC"/>
</dbReference>
<evidence type="ECO:0000259" key="8">
    <source>
        <dbReference type="PROSITE" id="PS50109"/>
    </source>
</evidence>
<evidence type="ECO:0000313" key="10">
    <source>
        <dbReference type="Proteomes" id="UP000318585"/>
    </source>
</evidence>
<feature type="transmembrane region" description="Helical" evidence="6">
    <location>
        <begin position="282"/>
        <end position="304"/>
    </location>
</feature>
<dbReference type="CDD" id="cd16917">
    <property type="entry name" value="HATPase_UhpB-NarQ-NarX-like"/>
    <property type="match status" value="1"/>
</dbReference>
<dbReference type="Gene3D" id="3.30.565.10">
    <property type="entry name" value="Histidine kinase-like ATPase, C-terminal domain"/>
    <property type="match status" value="1"/>
</dbReference>
<dbReference type="Pfam" id="PF02518">
    <property type="entry name" value="HATPase_c"/>
    <property type="match status" value="1"/>
</dbReference>
<proteinExistence type="predicted"/>
<feature type="chain" id="PRO_5021966159" description="histidine kinase" evidence="7">
    <location>
        <begin position="20"/>
        <end position="622"/>
    </location>
</feature>
<feature type="domain" description="Histidine kinase" evidence="8">
    <location>
        <begin position="437"/>
        <end position="622"/>
    </location>
</feature>
<evidence type="ECO:0000256" key="6">
    <source>
        <dbReference type="SAM" id="Phobius"/>
    </source>
</evidence>
<evidence type="ECO:0000256" key="3">
    <source>
        <dbReference type="ARBA" id="ARBA00022679"/>
    </source>
</evidence>
<dbReference type="InterPro" id="IPR005467">
    <property type="entry name" value="His_kinase_dom"/>
</dbReference>
<dbReference type="EMBL" id="VJZR01000002">
    <property type="protein sequence ID" value="TRX22878.1"/>
    <property type="molecule type" value="Genomic_DNA"/>
</dbReference>
<keyword evidence="7" id="KW-0732">Signal</keyword>
<dbReference type="PANTHER" id="PTHR24421">
    <property type="entry name" value="NITRATE/NITRITE SENSOR PROTEIN NARX-RELATED"/>
    <property type="match status" value="1"/>
</dbReference>
<accession>A0A553CQQ7</accession>
<comment type="caution">
    <text evidence="9">The sequence shown here is derived from an EMBL/GenBank/DDBJ whole genome shotgun (WGS) entry which is preliminary data.</text>
</comment>
<dbReference type="InterPro" id="IPR003594">
    <property type="entry name" value="HATPase_dom"/>
</dbReference>
<dbReference type="SUPFAM" id="SSF55874">
    <property type="entry name" value="ATPase domain of HSP90 chaperone/DNA topoisomerase II/histidine kinase"/>
    <property type="match status" value="1"/>
</dbReference>
<reference evidence="9 10" key="1">
    <citation type="submission" date="2019-07" db="EMBL/GenBank/DDBJ databases">
        <title>Novel species of Flavobacterium.</title>
        <authorList>
            <person name="Liu Q."/>
            <person name="Xin Y.-H."/>
        </authorList>
    </citation>
    <scope>NUCLEOTIDE SEQUENCE [LARGE SCALE GENOMIC DNA]</scope>
    <source>
        <strain evidence="9 10">LB3P56</strain>
    </source>
</reference>
<dbReference type="PROSITE" id="PS50109">
    <property type="entry name" value="HIS_KIN"/>
    <property type="match status" value="1"/>
</dbReference>
<dbReference type="GO" id="GO:0000160">
    <property type="term" value="P:phosphorelay signal transduction system"/>
    <property type="evidence" value="ECO:0007669"/>
    <property type="project" value="UniProtKB-KW"/>
</dbReference>
<evidence type="ECO:0000256" key="5">
    <source>
        <dbReference type="ARBA" id="ARBA00023012"/>
    </source>
</evidence>
<dbReference type="Pfam" id="PF07695">
    <property type="entry name" value="7TMR-DISM_7TM"/>
    <property type="match status" value="1"/>
</dbReference>
<dbReference type="Pfam" id="PF07696">
    <property type="entry name" value="7TMR-DISMED2"/>
    <property type="match status" value="1"/>
</dbReference>
<dbReference type="InterPro" id="IPR050482">
    <property type="entry name" value="Sensor_HK_TwoCompSys"/>
</dbReference>
<feature type="transmembrane region" description="Helical" evidence="6">
    <location>
        <begin position="344"/>
        <end position="366"/>
    </location>
</feature>
<dbReference type="InterPro" id="IPR011623">
    <property type="entry name" value="7TMR_DISM_rcpt_extracell_dom1"/>
</dbReference>
<keyword evidence="10" id="KW-1185">Reference proteome</keyword>
<keyword evidence="3" id="KW-0808">Transferase</keyword>
<protein>
    <recommendedName>
        <fullName evidence="2">histidine kinase</fullName>
        <ecNumber evidence="2">2.7.13.3</ecNumber>
    </recommendedName>
</protein>
<feature type="transmembrane region" description="Helical" evidence="6">
    <location>
        <begin position="316"/>
        <end position="337"/>
    </location>
</feature>
<feature type="transmembrane region" description="Helical" evidence="6">
    <location>
        <begin position="253"/>
        <end position="270"/>
    </location>
</feature>
<comment type="catalytic activity">
    <reaction evidence="1">
        <text>ATP + protein L-histidine = ADP + protein N-phospho-L-histidine.</text>
        <dbReference type="EC" id="2.7.13.3"/>
    </reaction>
</comment>
<dbReference type="AlphaFoldDB" id="A0A553CQQ7"/>
<evidence type="ECO:0000313" key="9">
    <source>
        <dbReference type="EMBL" id="TRX22878.1"/>
    </source>
</evidence>
<keyword evidence="4" id="KW-0418">Kinase</keyword>
<gene>
    <name evidence="9" type="ORF">FNW17_03690</name>
</gene>
<feature type="transmembrane region" description="Helical" evidence="6">
    <location>
        <begin position="213"/>
        <end position="233"/>
    </location>
</feature>
<feature type="transmembrane region" description="Helical" evidence="6">
    <location>
        <begin position="190"/>
        <end position="208"/>
    </location>
</feature>
<evidence type="ECO:0000256" key="4">
    <source>
        <dbReference type="ARBA" id="ARBA00022777"/>
    </source>
</evidence>
<dbReference type="InterPro" id="IPR036890">
    <property type="entry name" value="HATPase_C_sf"/>
</dbReference>
<keyword evidence="6" id="KW-0812">Transmembrane</keyword>
<evidence type="ECO:0000256" key="7">
    <source>
        <dbReference type="SAM" id="SignalP"/>
    </source>
</evidence>